<evidence type="ECO:0000256" key="1">
    <source>
        <dbReference type="ARBA" id="ARBA00004479"/>
    </source>
</evidence>
<evidence type="ECO:0000313" key="14">
    <source>
        <dbReference type="Proteomes" id="UP000075902"/>
    </source>
</evidence>
<feature type="region of interest" description="Disordered" evidence="10">
    <location>
        <begin position="1521"/>
        <end position="1541"/>
    </location>
</feature>
<keyword evidence="14" id="KW-1185">Reference proteome</keyword>
<evidence type="ECO:0000256" key="7">
    <source>
        <dbReference type="ARBA" id="ARBA00023136"/>
    </source>
</evidence>
<dbReference type="InterPro" id="IPR013680">
    <property type="entry name" value="VDCC_a2/dsu"/>
</dbReference>
<dbReference type="STRING" id="34690.A0A182TJ10"/>
<dbReference type="Proteomes" id="UP000075902">
    <property type="component" value="Unassembled WGS sequence"/>
</dbReference>
<evidence type="ECO:0000256" key="6">
    <source>
        <dbReference type="ARBA" id="ARBA00022989"/>
    </source>
</evidence>
<dbReference type="InterPro" id="IPR013608">
    <property type="entry name" value="VWA_N"/>
</dbReference>
<evidence type="ECO:0000313" key="13">
    <source>
        <dbReference type="EnsemblMetazoa" id="AMEC003179-PA"/>
    </source>
</evidence>
<name>A0A182TJ10_9DIPT</name>
<evidence type="ECO:0000256" key="3">
    <source>
        <dbReference type="ARBA" id="ARBA00022723"/>
    </source>
</evidence>
<evidence type="ECO:0000256" key="9">
    <source>
        <dbReference type="ARBA" id="ARBA00023180"/>
    </source>
</evidence>
<dbReference type="GO" id="GO:0005891">
    <property type="term" value="C:voltage-gated calcium channel complex"/>
    <property type="evidence" value="ECO:0007669"/>
    <property type="project" value="TreeGrafter"/>
</dbReference>
<accession>A0A182TJ10</accession>
<evidence type="ECO:0000259" key="11">
    <source>
        <dbReference type="Pfam" id="PF08399"/>
    </source>
</evidence>
<dbReference type="FunFam" id="3.30.450.20:FF:000057">
    <property type="entry name" value="Voltage-dependent calcium channel subunit alpha-2/delta-4"/>
    <property type="match status" value="1"/>
</dbReference>
<evidence type="ECO:0000256" key="2">
    <source>
        <dbReference type="ARBA" id="ARBA00022692"/>
    </source>
</evidence>
<keyword evidence="9" id="KW-0325">Glycoprotein</keyword>
<dbReference type="PANTHER" id="PTHR10166:SF31">
    <property type="entry name" value="CA[2+] CHANNEL MUSCLE-SPECIFIC ALPHA2_DELTA SUBUNIT, ISOFORM A"/>
    <property type="match status" value="1"/>
</dbReference>
<feature type="domain" description="VWA N-terminal" evidence="11">
    <location>
        <begin position="70"/>
        <end position="196"/>
    </location>
</feature>
<dbReference type="GO" id="GO:0046872">
    <property type="term" value="F:metal ion binding"/>
    <property type="evidence" value="ECO:0007669"/>
    <property type="project" value="UniProtKB-KW"/>
</dbReference>
<feature type="compositionally biased region" description="Low complexity" evidence="10">
    <location>
        <begin position="1246"/>
        <end position="1256"/>
    </location>
</feature>
<keyword evidence="6" id="KW-1133">Transmembrane helix</keyword>
<evidence type="ECO:0000256" key="5">
    <source>
        <dbReference type="ARBA" id="ARBA00022837"/>
    </source>
</evidence>
<feature type="domain" description="Voltage-dependent calcium channel alpha-2/delta subunit conserved region" evidence="12">
    <location>
        <begin position="671"/>
        <end position="997"/>
    </location>
</feature>
<keyword evidence="4" id="KW-0732">Signal</keyword>
<evidence type="ECO:0000259" key="12">
    <source>
        <dbReference type="Pfam" id="PF08473"/>
    </source>
</evidence>
<reference evidence="14" key="1">
    <citation type="submission" date="2014-01" db="EMBL/GenBank/DDBJ databases">
        <title>The Genome Sequence of Anopheles melas CM1001059_A (V2).</title>
        <authorList>
            <consortium name="The Broad Institute Genomics Platform"/>
            <person name="Neafsey D.E."/>
            <person name="Besansky N."/>
            <person name="Howell P."/>
            <person name="Walton C."/>
            <person name="Young S.K."/>
            <person name="Zeng Q."/>
            <person name="Gargeya S."/>
            <person name="Fitzgerald M."/>
            <person name="Haas B."/>
            <person name="Abouelleil A."/>
            <person name="Allen A.W."/>
            <person name="Alvarado L."/>
            <person name="Arachchi H.M."/>
            <person name="Berlin A.M."/>
            <person name="Chapman S.B."/>
            <person name="Gainer-Dewar J."/>
            <person name="Goldberg J."/>
            <person name="Griggs A."/>
            <person name="Gujja S."/>
            <person name="Hansen M."/>
            <person name="Howarth C."/>
            <person name="Imamovic A."/>
            <person name="Ireland A."/>
            <person name="Larimer J."/>
            <person name="McCowan C."/>
            <person name="Murphy C."/>
            <person name="Pearson M."/>
            <person name="Poon T.W."/>
            <person name="Priest M."/>
            <person name="Roberts A."/>
            <person name="Saif S."/>
            <person name="Shea T."/>
            <person name="Sisk P."/>
            <person name="Sykes S."/>
            <person name="Wortman J."/>
            <person name="Nusbaum C."/>
            <person name="Birren B."/>
        </authorList>
    </citation>
    <scope>NUCLEOTIDE SEQUENCE [LARGE SCALE GENOMIC DNA]</scope>
    <source>
        <strain evidence="14">CM1001059</strain>
    </source>
</reference>
<keyword evidence="3" id="KW-0479">Metal-binding</keyword>
<dbReference type="VEuPathDB" id="VectorBase:AMEC003179"/>
<evidence type="ECO:0000256" key="4">
    <source>
        <dbReference type="ARBA" id="ARBA00022729"/>
    </source>
</evidence>
<dbReference type="Pfam" id="PF08473">
    <property type="entry name" value="VGCC_alpha2"/>
    <property type="match status" value="1"/>
</dbReference>
<dbReference type="Gene3D" id="3.40.50.410">
    <property type="entry name" value="von Willebrand factor, type A domain"/>
    <property type="match status" value="1"/>
</dbReference>
<evidence type="ECO:0008006" key="15">
    <source>
        <dbReference type="Google" id="ProtNLM"/>
    </source>
</evidence>
<proteinExistence type="predicted"/>
<comment type="subcellular location">
    <subcellularLocation>
        <location evidence="1">Membrane</location>
        <topology evidence="1">Single-pass type I membrane protein</topology>
    </subcellularLocation>
</comment>
<sequence>MEKWADNFGEELWDLAQTMTKAMEITAKYKAYNARVEHKDGTALIKSIVENVGRMFIRKMDAIKCIINLAEELSEQFEFNETLADNFSYYSSKYSNIDGRPEPEIPETLQENMWMYRNMSLNPDTHFFNISVNTSYSSVHVPQNVYDRYPWVLEALQWSESLDDVFLQNYNSDPALSWQYFGSYTGMLRHYPALEWNREHVDTFDCRKRSWYIETATCSKDIVILLDNSGSMTGYRNYIAQLTVKSILDTFSNNDFINIYKYSNDVEPLVPCFKYREIRRCNESVSGCNQAIMLITDGVPSNITEVFEAYNWFENGTKIPVRVFTYLLGREVTKVREIQWMACLNRGYYSHIQSLDEVQEEVLKYVTVIATPLVLQGVEHPPTWTHAFTDTAENLLTEADDDEPPRLMIAVGAPAFDRKANHYNETRTARLLGVAGTDIPVEDLDELTLPYKLGVNGYSFIVSNNGYVLMHPDLRPVSNGRLKENYNSIDLTEIEQIYDENITRQIEDMTGREMSPFILELRQHLVDSQFGNMTKLPVRFHYDKMRRVSLEYQDYYYAPLENTPFSLGLVLPHDYGSTWIKVGDEIKRNQHMGLNISDFFMGDNWKVHPDWVYCKYHYLEGHEFKTPEDELRHFLNRLYEPTWKWSQQYEPEPNEKESDGPNCGRKTLDDDAYYCNKELVQLLIFDAKVTNNSYRNWEFENENERKIIEMYNATLRFVATMSGLTRWQFIFGEVEVDTDSEFGDYHKKAIDETWYRSAILQHKIDPKSFVYSVPHESDPPEDGELKVTATMAIFPRDGGLEAPGCVTGFQFTHSLMYDRFMEITSKTTCDGCIETCASESRDCYVIDHNGYVVLSETSNHTGRFFGEIEGAIMQSMVDKEIFTMITVFDLQGLCEYERVVENDAIALLHPMKVFMLGLKWLIAEIAMMLSRFDFWVHGIPSPDYFGHEYDDYDDTRPSKPKKIHVDEEEEYFNRPKEIKKEIVYEPCDKKSNLYVMQQEKFIKGDGFFYEPPPSAMEDLLYQPYFAKRIPRSNLLMIIVENEYKVDRVVLSAQPEVIYHNESEALPCVKTKLNFLPRRRLEECYTEHPDPEPGRSRPMMPHAGGRCRGGGGGGTGGLRIRERGARLWLVPGQREPTVRRQQRYQLAERLDRHVVRHEDVLERVDRRRVVIAFCASCSTGCSFSCRFFSRSMCFCSRIRCTSHFFRRRSSISSLVWRFAYASSLMFSREGSLADTDGSSSPPPGGSHPPAGSSPSSSITVQDGISSSAASFDSSFSISAVTASSFQLPLTYCFCVTMYAAVGLQLRLAATLPSDELPEGQCSVGLNWRGMRALPPLLRPTPSRPFSPPPSVGASLLQPAYGILSSAPFGFMSPRADSWEDSAACSRFISAFPSASTCLQSSSTGCWCRCVAASPPTVLLSTKGTFTSSPPPLFDCPCWDESCDSWRYACDSCESCESCESRESCDDCCDSGESVSIVTSTAPSSIITIGNGDWCGSFCSTISSGSSSFAGDTVLLTSGLRIGRQGAPNSDPPSATLDDTNGGDEEDFRMIVRIRPFSIWLRIVSGDTVPSCFGAGCCITSCCCTSPGRASPFCCSCIIISETRRFASSS</sequence>
<dbReference type="SUPFAM" id="SSF53300">
    <property type="entry name" value="vWA-like"/>
    <property type="match status" value="1"/>
</dbReference>
<dbReference type="InterPro" id="IPR051173">
    <property type="entry name" value="Ca_channel_alpha-2/delta"/>
</dbReference>
<organism evidence="13 14">
    <name type="scientific">Anopheles melas</name>
    <dbReference type="NCBI Taxonomy" id="34690"/>
    <lineage>
        <taxon>Eukaryota</taxon>
        <taxon>Metazoa</taxon>
        <taxon>Ecdysozoa</taxon>
        <taxon>Arthropoda</taxon>
        <taxon>Hexapoda</taxon>
        <taxon>Insecta</taxon>
        <taxon>Pterygota</taxon>
        <taxon>Neoptera</taxon>
        <taxon>Endopterygota</taxon>
        <taxon>Diptera</taxon>
        <taxon>Nematocera</taxon>
        <taxon>Culicoidea</taxon>
        <taxon>Culicidae</taxon>
        <taxon>Anophelinae</taxon>
        <taxon>Anopheles</taxon>
    </lineage>
</organism>
<keyword evidence="2" id="KW-0812">Transmembrane</keyword>
<dbReference type="EnsemblMetazoa" id="AMEC003179-RA">
    <property type="protein sequence ID" value="AMEC003179-PA"/>
    <property type="gene ID" value="AMEC003179"/>
</dbReference>
<evidence type="ECO:0000256" key="8">
    <source>
        <dbReference type="ARBA" id="ARBA00023157"/>
    </source>
</evidence>
<keyword evidence="8" id="KW-1015">Disulfide bond</keyword>
<reference evidence="13" key="2">
    <citation type="submission" date="2020-05" db="UniProtKB">
        <authorList>
            <consortium name="EnsemblMetazoa"/>
        </authorList>
    </citation>
    <scope>IDENTIFICATION</scope>
    <source>
        <strain evidence="13">CM1001059</strain>
    </source>
</reference>
<dbReference type="GO" id="GO:0005245">
    <property type="term" value="F:voltage-gated calcium channel activity"/>
    <property type="evidence" value="ECO:0007669"/>
    <property type="project" value="TreeGrafter"/>
</dbReference>
<dbReference type="CDD" id="cd01463">
    <property type="entry name" value="vWA_VGCC_like"/>
    <property type="match status" value="1"/>
</dbReference>
<dbReference type="Gene3D" id="3.30.450.20">
    <property type="entry name" value="PAS domain"/>
    <property type="match status" value="1"/>
</dbReference>
<feature type="region of interest" description="Disordered" evidence="10">
    <location>
        <begin position="1231"/>
        <end position="1260"/>
    </location>
</feature>
<keyword evidence="7" id="KW-0472">Membrane</keyword>
<evidence type="ECO:0000256" key="10">
    <source>
        <dbReference type="SAM" id="MobiDB-lite"/>
    </source>
</evidence>
<dbReference type="Pfam" id="PF08399">
    <property type="entry name" value="VWA_N"/>
    <property type="match status" value="1"/>
</dbReference>
<protein>
    <recommendedName>
        <fullName evidence="15">VWFA domain-containing protein</fullName>
    </recommendedName>
</protein>
<dbReference type="PANTHER" id="PTHR10166">
    <property type="entry name" value="VOLTAGE-DEPENDENT CALCIUM CHANNEL SUBUNIT ALPHA-2/DELTA-RELATED"/>
    <property type="match status" value="1"/>
</dbReference>
<keyword evidence="5" id="KW-0106">Calcium</keyword>
<dbReference type="InterPro" id="IPR036465">
    <property type="entry name" value="vWFA_dom_sf"/>
</dbReference>